<feature type="compositionally biased region" description="Basic and acidic residues" evidence="1">
    <location>
        <begin position="65"/>
        <end position="74"/>
    </location>
</feature>
<feature type="domain" description="F-box" evidence="2">
    <location>
        <begin position="78"/>
        <end position="112"/>
    </location>
</feature>
<reference evidence="3" key="1">
    <citation type="submission" date="2020-01" db="EMBL/GenBank/DDBJ databases">
        <authorList>
            <person name="Mishra B."/>
        </authorList>
    </citation>
    <scope>NUCLEOTIDE SEQUENCE [LARGE SCALE GENOMIC DNA]</scope>
</reference>
<dbReference type="InterPro" id="IPR036047">
    <property type="entry name" value="F-box-like_dom_sf"/>
</dbReference>
<dbReference type="OrthoDB" id="786450at2759"/>
<feature type="compositionally biased region" description="Acidic residues" evidence="1">
    <location>
        <begin position="141"/>
        <end position="150"/>
    </location>
</feature>
<dbReference type="PANTHER" id="PTHR34049:SF8">
    <property type="entry name" value="GENOME ASSEMBLY, CHROMOSOME: A09"/>
    <property type="match status" value="1"/>
</dbReference>
<dbReference type="AlphaFoldDB" id="A0A6D2K4M2"/>
<dbReference type="InterPro" id="IPR045286">
    <property type="entry name" value="FBS1-like"/>
</dbReference>
<evidence type="ECO:0000256" key="1">
    <source>
        <dbReference type="SAM" id="MobiDB-lite"/>
    </source>
</evidence>
<name>A0A6D2K4M2_9BRAS</name>
<comment type="caution">
    <text evidence="3">The sequence shown here is derived from an EMBL/GenBank/DDBJ whole genome shotgun (WGS) entry which is preliminary data.</text>
</comment>
<feature type="region of interest" description="Disordered" evidence="1">
    <location>
        <begin position="39"/>
        <end position="74"/>
    </location>
</feature>
<evidence type="ECO:0000259" key="2">
    <source>
        <dbReference type="Pfam" id="PF00646"/>
    </source>
</evidence>
<keyword evidence="4" id="KW-1185">Reference proteome</keyword>
<dbReference type="PANTHER" id="PTHR34049">
    <property type="entry name" value="F-BOX PROTEIN SKIP27"/>
    <property type="match status" value="1"/>
</dbReference>
<accession>A0A6D2K4M2</accession>
<dbReference type="Pfam" id="PF00646">
    <property type="entry name" value="F-box"/>
    <property type="match status" value="1"/>
</dbReference>
<dbReference type="SUPFAM" id="SSF81383">
    <property type="entry name" value="F-box domain"/>
    <property type="match status" value="1"/>
</dbReference>
<dbReference type="Proteomes" id="UP000467841">
    <property type="component" value="Unassembled WGS sequence"/>
</dbReference>
<protein>
    <recommendedName>
        <fullName evidence="2">F-box domain-containing protein</fullName>
    </recommendedName>
</protein>
<organism evidence="3 4">
    <name type="scientific">Microthlaspi erraticum</name>
    <dbReference type="NCBI Taxonomy" id="1685480"/>
    <lineage>
        <taxon>Eukaryota</taxon>
        <taxon>Viridiplantae</taxon>
        <taxon>Streptophyta</taxon>
        <taxon>Embryophyta</taxon>
        <taxon>Tracheophyta</taxon>
        <taxon>Spermatophyta</taxon>
        <taxon>Magnoliopsida</taxon>
        <taxon>eudicotyledons</taxon>
        <taxon>Gunneridae</taxon>
        <taxon>Pentapetalae</taxon>
        <taxon>rosids</taxon>
        <taxon>malvids</taxon>
        <taxon>Brassicales</taxon>
        <taxon>Brassicaceae</taxon>
        <taxon>Coluteocarpeae</taxon>
        <taxon>Microthlaspi</taxon>
    </lineage>
</organism>
<proteinExistence type="predicted"/>
<evidence type="ECO:0000313" key="4">
    <source>
        <dbReference type="Proteomes" id="UP000467841"/>
    </source>
</evidence>
<feature type="region of interest" description="Disordered" evidence="1">
    <location>
        <begin position="141"/>
        <end position="163"/>
    </location>
</feature>
<dbReference type="CDD" id="cd09917">
    <property type="entry name" value="F-box_SF"/>
    <property type="match status" value="1"/>
</dbReference>
<dbReference type="InterPro" id="IPR001810">
    <property type="entry name" value="F-box_dom"/>
</dbReference>
<dbReference type="EMBL" id="CACVBM020001362">
    <property type="protein sequence ID" value="CAA7046944.1"/>
    <property type="molecule type" value="Genomic_DNA"/>
</dbReference>
<sequence length="177" mass="19913">MALSNRGFKKFHGVEEGLGFVRFTRGLGRKRILILKSSQQTVSNSDDQAPAADSPPVKITPLKKPRNETTESDKSLLESLHQDILIRVLCHVDHEDLARLKSVSKTVRSAVLEAKKSHFDYSTPRKSLPFRDPILVIEEDSNLSDQDGEIEPPNAPVRRRNLSRESDLSKISTVLFK</sequence>
<gene>
    <name evidence="3" type="ORF">MERR_LOCUS34179</name>
</gene>
<evidence type="ECO:0000313" key="3">
    <source>
        <dbReference type="EMBL" id="CAA7046944.1"/>
    </source>
</evidence>